<evidence type="ECO:0000313" key="2">
    <source>
        <dbReference type="EMBL" id="PMN92669.1"/>
    </source>
</evidence>
<reference evidence="3" key="1">
    <citation type="submission" date="2016-07" db="EMBL/GenBank/DDBJ databases">
        <title>Nontailed viruses are major unrecognized killers of bacteria in the ocean.</title>
        <authorList>
            <person name="Kauffman K."/>
            <person name="Hussain F."/>
            <person name="Yang J."/>
            <person name="Arevalo P."/>
            <person name="Brown J."/>
            <person name="Cutler M."/>
            <person name="Kelly L."/>
            <person name="Polz M.F."/>
        </authorList>
    </citation>
    <scope>NUCLEOTIDE SEQUENCE [LARGE SCALE GENOMIC DNA]</scope>
    <source>
        <strain evidence="3">10N.261.45.A10</strain>
    </source>
</reference>
<feature type="domain" description="RelA/SpoT" evidence="1">
    <location>
        <begin position="32"/>
        <end position="159"/>
    </location>
</feature>
<dbReference type="SMART" id="SM00954">
    <property type="entry name" value="RelA_SpoT"/>
    <property type="match status" value="1"/>
</dbReference>
<proteinExistence type="predicted"/>
<dbReference type="PANTHER" id="PTHR41773">
    <property type="entry name" value="GTP PYROPHOSPHATASE-RELATED"/>
    <property type="match status" value="1"/>
</dbReference>
<evidence type="ECO:0000313" key="3">
    <source>
        <dbReference type="Proteomes" id="UP000235387"/>
    </source>
</evidence>
<accession>A0A2N7LBN3</accession>
<dbReference type="GO" id="GO:0015969">
    <property type="term" value="P:guanosine tetraphosphate metabolic process"/>
    <property type="evidence" value="ECO:0007669"/>
    <property type="project" value="InterPro"/>
</dbReference>
<dbReference type="Pfam" id="PF04607">
    <property type="entry name" value="RelA_SpoT"/>
    <property type="match status" value="1"/>
</dbReference>
<evidence type="ECO:0000259" key="1">
    <source>
        <dbReference type="SMART" id="SM00954"/>
    </source>
</evidence>
<comment type="caution">
    <text evidence="2">The sequence shown here is derived from an EMBL/GenBank/DDBJ whole genome shotgun (WGS) entry which is preliminary data.</text>
</comment>
<organism evidence="2 3">
    <name type="scientific">Enterovibrio norvegicus</name>
    <dbReference type="NCBI Taxonomy" id="188144"/>
    <lineage>
        <taxon>Bacteria</taxon>
        <taxon>Pseudomonadati</taxon>
        <taxon>Pseudomonadota</taxon>
        <taxon>Gammaproteobacteria</taxon>
        <taxon>Vibrionales</taxon>
        <taxon>Vibrionaceae</taxon>
        <taxon>Enterovibrio</taxon>
    </lineage>
</organism>
<dbReference type="Proteomes" id="UP000235387">
    <property type="component" value="Unassembled WGS sequence"/>
</dbReference>
<dbReference type="PANTHER" id="PTHR41773:SF1">
    <property type="entry name" value="RELA_SPOT DOMAIN-CONTAINING PROTEIN"/>
    <property type="match status" value="1"/>
</dbReference>
<dbReference type="InterPro" id="IPR007685">
    <property type="entry name" value="RelA_SpoT"/>
</dbReference>
<dbReference type="AlphaFoldDB" id="A0A2N7LBN3"/>
<sequence length="288" mass="34313">MRNMIPSSIEKAIVGDITATLNRIGIMYRIFSRAKDVRSLKRKIYSKSKYLEGVAKIQDLIGIRIVLYFPDDIELVHKVMSATYVERRKDASIDDLDDNTFKPVRYNLVYELPSQSFYELDCEYSHFVDSTFELQIRTVLSEGWHEVEHDLRYKFQDDWRQSSTESRKLNGVYASLETNEWTMIRILEEVAYKHYKQKNWEAMLRQKLRLRIQNFELGEDINQLFNSDIELAKKFFRVDREELISELYNKGFDYPLTLKNLVWFANAIFVRNETILGNTPEEFVEEYS</sequence>
<dbReference type="SUPFAM" id="SSF81301">
    <property type="entry name" value="Nucleotidyltransferase"/>
    <property type="match status" value="1"/>
</dbReference>
<gene>
    <name evidence="2" type="ORF">BCT23_14415</name>
</gene>
<dbReference type="EMBL" id="MDAL01000017">
    <property type="protein sequence ID" value="PMN92669.1"/>
    <property type="molecule type" value="Genomic_DNA"/>
</dbReference>
<dbReference type="Gene3D" id="3.30.460.10">
    <property type="entry name" value="Beta Polymerase, domain 2"/>
    <property type="match status" value="1"/>
</dbReference>
<name>A0A2N7LBN3_9GAMM</name>
<dbReference type="CDD" id="cd05399">
    <property type="entry name" value="NT_Rel-Spo_like"/>
    <property type="match status" value="1"/>
</dbReference>
<protein>
    <recommendedName>
        <fullName evidence="1">RelA/SpoT domain-containing protein</fullName>
    </recommendedName>
</protein>
<dbReference type="InterPro" id="IPR043519">
    <property type="entry name" value="NT_sf"/>
</dbReference>